<reference evidence="1 2" key="1">
    <citation type="journal article" date="2020" name="G3 (Bethesda)">
        <title>Improved Reference Genome for Cyclotella cryptica CCMP332, a Model for Cell Wall Morphogenesis, Salinity Adaptation, and Lipid Production in Diatoms (Bacillariophyta).</title>
        <authorList>
            <person name="Roberts W.R."/>
            <person name="Downey K.M."/>
            <person name="Ruck E.C."/>
            <person name="Traller J.C."/>
            <person name="Alverson A.J."/>
        </authorList>
    </citation>
    <scope>NUCLEOTIDE SEQUENCE [LARGE SCALE GENOMIC DNA]</scope>
    <source>
        <strain evidence="1 2">CCMP332</strain>
    </source>
</reference>
<proteinExistence type="predicted"/>
<protein>
    <submittedName>
        <fullName evidence="1">Uncharacterized protein</fullName>
    </submittedName>
</protein>
<dbReference type="EMBL" id="JABMIG020000342">
    <property type="protein sequence ID" value="KAL3780650.1"/>
    <property type="molecule type" value="Genomic_DNA"/>
</dbReference>
<dbReference type="AlphaFoldDB" id="A0ABD3NXR1"/>
<evidence type="ECO:0000313" key="2">
    <source>
        <dbReference type="Proteomes" id="UP001516023"/>
    </source>
</evidence>
<dbReference type="Proteomes" id="UP001516023">
    <property type="component" value="Unassembled WGS sequence"/>
</dbReference>
<keyword evidence="2" id="KW-1185">Reference proteome</keyword>
<organism evidence="1 2">
    <name type="scientific">Cyclotella cryptica</name>
    <dbReference type="NCBI Taxonomy" id="29204"/>
    <lineage>
        <taxon>Eukaryota</taxon>
        <taxon>Sar</taxon>
        <taxon>Stramenopiles</taxon>
        <taxon>Ochrophyta</taxon>
        <taxon>Bacillariophyta</taxon>
        <taxon>Coscinodiscophyceae</taxon>
        <taxon>Thalassiosirophycidae</taxon>
        <taxon>Stephanodiscales</taxon>
        <taxon>Stephanodiscaceae</taxon>
        <taxon>Cyclotella</taxon>
    </lineage>
</organism>
<gene>
    <name evidence="1" type="ORF">HJC23_000120</name>
</gene>
<evidence type="ECO:0000313" key="1">
    <source>
        <dbReference type="EMBL" id="KAL3780650.1"/>
    </source>
</evidence>
<name>A0ABD3NXR1_9STRA</name>
<accession>A0ABD3NXR1</accession>
<sequence>MEWTFGITDAPPRKWKNLESRPRPPIPSSLDVMSKLCDTAIRSRREYDHGMNEHLWDMKISSFEDAMNPPNVYRMYDGHDDESGEDVDEAKYRGLIEIRCPASENHVGFDDDPDSEKVSSKSRLSLELLPVDSMIVVTYDYGTTTTLYLKVLRVKSQAVRKLLQYFTLKSDTDAMTVALNSVPAYHLPKEQQVDFFPNASKAFLGYYVRLFHESDCSDVNPQNDMGVDRKVMGCVTVGLASKNLFCSMESRDQSTDLLYTSYLFDPT</sequence>
<comment type="caution">
    <text evidence="1">The sequence shown here is derived from an EMBL/GenBank/DDBJ whole genome shotgun (WGS) entry which is preliminary data.</text>
</comment>